<dbReference type="Gene3D" id="3.90.180.10">
    <property type="entry name" value="Medium-chain alcohol dehydrogenases, catalytic domain"/>
    <property type="match status" value="1"/>
</dbReference>
<reference evidence="2 3" key="1">
    <citation type="submission" date="2023-08" db="EMBL/GenBank/DDBJ databases">
        <title>Black Yeasts Isolated from many extreme environments.</title>
        <authorList>
            <person name="Coleine C."/>
            <person name="Stajich J.E."/>
            <person name="Selbmann L."/>
        </authorList>
    </citation>
    <scope>NUCLEOTIDE SEQUENCE [LARGE SCALE GENOMIC DNA]</scope>
    <source>
        <strain evidence="2 3">CCFEE 5885</strain>
    </source>
</reference>
<protein>
    <recommendedName>
        <fullName evidence="1">Enoyl reductase (ER) domain-containing protein</fullName>
    </recommendedName>
</protein>
<dbReference type="InterPro" id="IPR020843">
    <property type="entry name" value="ER"/>
</dbReference>
<dbReference type="Gene3D" id="3.40.50.720">
    <property type="entry name" value="NAD(P)-binding Rossmann-like Domain"/>
    <property type="match status" value="1"/>
</dbReference>
<dbReference type="SMART" id="SM00829">
    <property type="entry name" value="PKS_ER"/>
    <property type="match status" value="1"/>
</dbReference>
<dbReference type="InterPro" id="IPR036291">
    <property type="entry name" value="NAD(P)-bd_dom_sf"/>
</dbReference>
<dbReference type="CDD" id="cd08267">
    <property type="entry name" value="MDR1"/>
    <property type="match status" value="1"/>
</dbReference>
<name>A0ABR0KFU5_9EURO</name>
<accession>A0ABR0KFU5</accession>
<comment type="caution">
    <text evidence="2">The sequence shown here is derived from an EMBL/GenBank/DDBJ whole genome shotgun (WGS) entry which is preliminary data.</text>
</comment>
<feature type="domain" description="Enoyl reductase (ER)" evidence="1">
    <location>
        <begin position="20"/>
        <end position="341"/>
    </location>
</feature>
<dbReference type="EMBL" id="JAVRRG010000028">
    <property type="protein sequence ID" value="KAK5095361.1"/>
    <property type="molecule type" value="Genomic_DNA"/>
</dbReference>
<organism evidence="2 3">
    <name type="scientific">Lithohypha guttulata</name>
    <dbReference type="NCBI Taxonomy" id="1690604"/>
    <lineage>
        <taxon>Eukaryota</taxon>
        <taxon>Fungi</taxon>
        <taxon>Dikarya</taxon>
        <taxon>Ascomycota</taxon>
        <taxon>Pezizomycotina</taxon>
        <taxon>Eurotiomycetes</taxon>
        <taxon>Chaetothyriomycetidae</taxon>
        <taxon>Chaetothyriales</taxon>
        <taxon>Trichomeriaceae</taxon>
        <taxon>Lithohypha</taxon>
    </lineage>
</organism>
<dbReference type="PANTHER" id="PTHR44013:SF1">
    <property type="entry name" value="ZINC-TYPE ALCOHOL DEHYDROGENASE-LIKE PROTEIN C16A3.02C"/>
    <property type="match status" value="1"/>
</dbReference>
<keyword evidence="3" id="KW-1185">Reference proteome</keyword>
<dbReference type="SUPFAM" id="SSF51735">
    <property type="entry name" value="NAD(P)-binding Rossmann-fold domains"/>
    <property type="match status" value="1"/>
</dbReference>
<dbReference type="InterPro" id="IPR013154">
    <property type="entry name" value="ADH-like_N"/>
</dbReference>
<dbReference type="Pfam" id="PF08240">
    <property type="entry name" value="ADH_N"/>
    <property type="match status" value="1"/>
</dbReference>
<evidence type="ECO:0000313" key="2">
    <source>
        <dbReference type="EMBL" id="KAK5095361.1"/>
    </source>
</evidence>
<evidence type="ECO:0000313" key="3">
    <source>
        <dbReference type="Proteomes" id="UP001345013"/>
    </source>
</evidence>
<dbReference type="SUPFAM" id="SSF50129">
    <property type="entry name" value="GroES-like"/>
    <property type="match status" value="1"/>
</dbReference>
<dbReference type="PANTHER" id="PTHR44013">
    <property type="entry name" value="ZINC-TYPE ALCOHOL DEHYDROGENASE-LIKE PROTEIN C16A3.02C"/>
    <property type="match status" value="1"/>
</dbReference>
<proteinExistence type="predicted"/>
<dbReference type="Proteomes" id="UP001345013">
    <property type="component" value="Unassembled WGS sequence"/>
</dbReference>
<gene>
    <name evidence="2" type="ORF">LTR24_003072</name>
</gene>
<dbReference type="InterPro" id="IPR052733">
    <property type="entry name" value="Chloroplast_QOR"/>
</dbReference>
<sequence>MTTTLPKTMRAWQYATVTNGFENSLKLNTSAPLPTPKQNQHLIKISSVSLNPVDYKPAEIPLFRRIAIANPATPGIDFAGTIVTPAKGSNLKSGDTVFGCGPSPFAGGCLAEYAVAGTDSTVRMPEGLSMEHASTIGIAGVTAYQSIAPHISKSGGSRVFINGGSGGTGVFGIQIAKALDCDVITTCSGRNVELCRSLGADEVVDYTKNKDLAGALAKTTKDNGKKVDHIVDNVGADLNLFYKAHEYSGPNAMFLTIAGDLSLRGVLNTLKMRLWPGWLGGGKRRAGGLFAKINVSELDQVAKWMAEGKVKPVVDDRFSFEDVPKAFEKLKTGRARGKIVVAVQGGK</sequence>
<dbReference type="InterPro" id="IPR011032">
    <property type="entry name" value="GroES-like_sf"/>
</dbReference>
<dbReference type="Pfam" id="PF13602">
    <property type="entry name" value="ADH_zinc_N_2"/>
    <property type="match status" value="1"/>
</dbReference>
<evidence type="ECO:0000259" key="1">
    <source>
        <dbReference type="SMART" id="SM00829"/>
    </source>
</evidence>